<accession>A0A6A3ASF3</accession>
<evidence type="ECO:0000313" key="10">
    <source>
        <dbReference type="EMBL" id="KAE8707206.1"/>
    </source>
</evidence>
<evidence type="ECO:0000256" key="8">
    <source>
        <dbReference type="ARBA" id="ARBA00023242"/>
    </source>
</evidence>
<organism evidence="10 11">
    <name type="scientific">Hibiscus syriacus</name>
    <name type="common">Rose of Sharon</name>
    <dbReference type="NCBI Taxonomy" id="106335"/>
    <lineage>
        <taxon>Eukaryota</taxon>
        <taxon>Viridiplantae</taxon>
        <taxon>Streptophyta</taxon>
        <taxon>Embryophyta</taxon>
        <taxon>Tracheophyta</taxon>
        <taxon>Spermatophyta</taxon>
        <taxon>Magnoliopsida</taxon>
        <taxon>eudicotyledons</taxon>
        <taxon>Gunneridae</taxon>
        <taxon>Pentapetalae</taxon>
        <taxon>rosids</taxon>
        <taxon>malvids</taxon>
        <taxon>Malvales</taxon>
        <taxon>Malvaceae</taxon>
        <taxon>Malvoideae</taxon>
        <taxon>Hibiscus</taxon>
    </lineage>
</organism>
<name>A0A6A3ASF3_HIBSY</name>
<dbReference type="InterPro" id="IPR008728">
    <property type="entry name" value="Elongator_complex_protein_4"/>
</dbReference>
<dbReference type="Gene3D" id="3.40.50.300">
    <property type="entry name" value="P-loop containing nucleotide triphosphate hydrolases"/>
    <property type="match status" value="1"/>
</dbReference>
<evidence type="ECO:0000313" key="11">
    <source>
        <dbReference type="Proteomes" id="UP000436088"/>
    </source>
</evidence>
<dbReference type="PANTHER" id="PTHR12896:SF1">
    <property type="entry name" value="ELONGATOR COMPLEX PROTEIN 4"/>
    <property type="match status" value="1"/>
</dbReference>
<dbReference type="GO" id="GO:0008023">
    <property type="term" value="C:transcription elongation factor complex"/>
    <property type="evidence" value="ECO:0007669"/>
    <property type="project" value="TreeGrafter"/>
</dbReference>
<keyword evidence="6" id="KW-0963">Cytoplasm</keyword>
<evidence type="ECO:0000256" key="4">
    <source>
        <dbReference type="ARBA" id="ARBA00007573"/>
    </source>
</evidence>
<keyword evidence="8" id="KW-0539">Nucleus</keyword>
<dbReference type="Proteomes" id="UP000436088">
    <property type="component" value="Unassembled WGS sequence"/>
</dbReference>
<dbReference type="InterPro" id="IPR027417">
    <property type="entry name" value="P-loop_NTPase"/>
</dbReference>
<comment type="similarity">
    <text evidence="4">Belongs to the ELP4 family.</text>
</comment>
<evidence type="ECO:0000256" key="6">
    <source>
        <dbReference type="ARBA" id="ARBA00022490"/>
    </source>
</evidence>
<comment type="pathway">
    <text evidence="3">tRNA modification; 5-methoxycarbonylmethyl-2-thiouridine-tRNA biosynthesis.</text>
</comment>
<reference evidence="10" key="1">
    <citation type="submission" date="2019-09" db="EMBL/GenBank/DDBJ databases">
        <title>Draft genome information of white flower Hibiscus syriacus.</title>
        <authorList>
            <person name="Kim Y.-M."/>
        </authorList>
    </citation>
    <scope>NUCLEOTIDE SEQUENCE [LARGE SCALE GENOMIC DNA]</scope>
    <source>
        <strain evidence="10">YM2019G1</strain>
    </source>
</reference>
<evidence type="ECO:0000256" key="7">
    <source>
        <dbReference type="ARBA" id="ARBA00022694"/>
    </source>
</evidence>
<comment type="caution">
    <text evidence="10">The sequence shown here is derived from an EMBL/GenBank/DDBJ whole genome shotgun (WGS) entry which is preliminary data.</text>
</comment>
<keyword evidence="11" id="KW-1185">Reference proteome</keyword>
<evidence type="ECO:0000256" key="9">
    <source>
        <dbReference type="SAM" id="MobiDB-lite"/>
    </source>
</evidence>
<evidence type="ECO:0000256" key="3">
    <source>
        <dbReference type="ARBA" id="ARBA00005043"/>
    </source>
</evidence>
<evidence type="ECO:0000256" key="5">
    <source>
        <dbReference type="ARBA" id="ARBA00020265"/>
    </source>
</evidence>
<dbReference type="UniPathway" id="UPA00988"/>
<comment type="subcellular location">
    <subcellularLocation>
        <location evidence="2">Cytoplasm</location>
    </subcellularLocation>
    <subcellularLocation>
        <location evidence="1">Nucleus</location>
    </subcellularLocation>
</comment>
<dbReference type="CDD" id="cd19494">
    <property type="entry name" value="Elp4"/>
    <property type="match status" value="1"/>
</dbReference>
<dbReference type="AlphaFoldDB" id="A0A6A3ASF3"/>
<dbReference type="Pfam" id="PF05625">
    <property type="entry name" value="PAXNEB"/>
    <property type="match status" value="1"/>
</dbReference>
<dbReference type="GO" id="GO:0005737">
    <property type="term" value="C:cytoplasm"/>
    <property type="evidence" value="ECO:0007669"/>
    <property type="project" value="UniProtKB-SubCell"/>
</dbReference>
<gene>
    <name evidence="10" type="ORF">F3Y22_tig00110386pilonHSYRG00007</name>
</gene>
<keyword evidence="7" id="KW-0819">tRNA processing</keyword>
<dbReference type="PANTHER" id="PTHR12896">
    <property type="entry name" value="PAX6 NEIGHBOR PROTEIN PAXNEB"/>
    <property type="match status" value="1"/>
</dbReference>
<feature type="region of interest" description="Disordered" evidence="9">
    <location>
        <begin position="39"/>
        <end position="62"/>
    </location>
</feature>
<protein>
    <recommendedName>
        <fullName evidence="5">Elongator complex protein 4</fullName>
    </recommendedName>
</protein>
<dbReference type="GO" id="GO:0002098">
    <property type="term" value="P:tRNA wobble uridine modification"/>
    <property type="evidence" value="ECO:0007669"/>
    <property type="project" value="InterPro"/>
</dbReference>
<evidence type="ECO:0000256" key="2">
    <source>
        <dbReference type="ARBA" id="ARBA00004496"/>
    </source>
</evidence>
<proteinExistence type="inferred from homology"/>
<dbReference type="EMBL" id="VEPZ02000965">
    <property type="protein sequence ID" value="KAE8707206.1"/>
    <property type="molecule type" value="Genomic_DNA"/>
</dbReference>
<evidence type="ECO:0000256" key="1">
    <source>
        <dbReference type="ARBA" id="ARBA00004123"/>
    </source>
</evidence>
<sequence>MEDAEAPHHMLLLRNFMAQGLVHGQPLLYASPARDPRGFLGTLPSPTISKDEKSQEPDPNQEKGLRIVWQYKKYDSENQLTFDGQRGGLSLCEHGTDGKREYSNEFDLRKPLERHLINGQRIDCVSIQDFSDLSTLQDRCATFLSQFPQNGGISCVGRIAIQSFCAPRCAYSNMEWECLTTIRSLKSMVQSSNLVAIITLPLSFLSPSFCKRWKHMEDTLLSVKAIQDEVKKLALLLTVTKIWLAF</sequence>
<dbReference type="GO" id="GO:0033588">
    <property type="term" value="C:elongator holoenzyme complex"/>
    <property type="evidence" value="ECO:0007669"/>
    <property type="project" value="InterPro"/>
</dbReference>
<feature type="compositionally biased region" description="Basic and acidic residues" evidence="9">
    <location>
        <begin position="49"/>
        <end position="62"/>
    </location>
</feature>